<proteinExistence type="predicted"/>
<reference evidence="1" key="1">
    <citation type="submission" date="2021-12" db="EMBL/GenBank/DDBJ databases">
        <title>Prjna785345.</title>
        <authorList>
            <person name="Rujirawat T."/>
            <person name="Krajaejun T."/>
        </authorList>
    </citation>
    <scope>NUCLEOTIDE SEQUENCE</scope>
    <source>
        <strain evidence="1">Pi057C3</strain>
    </source>
</reference>
<comment type="caution">
    <text evidence="1">The sequence shown here is derived from an EMBL/GenBank/DDBJ whole genome shotgun (WGS) entry which is preliminary data.</text>
</comment>
<evidence type="ECO:0000313" key="1">
    <source>
        <dbReference type="EMBL" id="KAJ0390034.1"/>
    </source>
</evidence>
<sequence length="72" mass="7852">MCQVDATIATVIVHLGLSTSKGCGAFDADFSCLQDLVRVSLVDGNIVGVHVDSEAIYREDVKPNEAIDYFYR</sequence>
<organism evidence="1 2">
    <name type="scientific">Pythium insidiosum</name>
    <name type="common">Pythiosis disease agent</name>
    <dbReference type="NCBI Taxonomy" id="114742"/>
    <lineage>
        <taxon>Eukaryota</taxon>
        <taxon>Sar</taxon>
        <taxon>Stramenopiles</taxon>
        <taxon>Oomycota</taxon>
        <taxon>Peronosporomycetes</taxon>
        <taxon>Pythiales</taxon>
        <taxon>Pythiaceae</taxon>
        <taxon>Pythium</taxon>
    </lineage>
</organism>
<dbReference type="AlphaFoldDB" id="A0AAD5Q2L0"/>
<dbReference type="Proteomes" id="UP001209570">
    <property type="component" value="Unassembled WGS sequence"/>
</dbReference>
<evidence type="ECO:0000313" key="2">
    <source>
        <dbReference type="Proteomes" id="UP001209570"/>
    </source>
</evidence>
<accession>A0AAD5Q2L0</accession>
<protein>
    <submittedName>
        <fullName evidence="1">Uncharacterized protein</fullName>
    </submittedName>
</protein>
<name>A0AAD5Q2L0_PYTIN</name>
<keyword evidence="2" id="KW-1185">Reference proteome</keyword>
<dbReference type="EMBL" id="JAKCXM010002701">
    <property type="protein sequence ID" value="KAJ0390034.1"/>
    <property type="molecule type" value="Genomic_DNA"/>
</dbReference>
<gene>
    <name evidence="1" type="ORF">P43SY_010779</name>
</gene>